<sequence length="78" mass="8494">MSCRILRYERLISPDDPTIAQQVEKLVGAQIDEVLNDPEAGLPVVLYGLALETALTVEHLVELFVARPIVGLLAAVAR</sequence>
<name>I6X3C2_9CAUD</name>
<dbReference type="KEGG" id="vg:40235364"/>
<dbReference type="GeneID" id="40235364"/>
<evidence type="ECO:0000313" key="1">
    <source>
        <dbReference type="EMBL" id="AFN37742.1"/>
    </source>
</evidence>
<reference evidence="2" key="1">
    <citation type="submission" date="2012-05" db="EMBL/GenBank/DDBJ databases">
        <authorList>
            <person name="Everding T.M."/>
            <person name="Alkanani M.S."/>
            <person name="Bell A.C."/>
            <person name="Bohner A."/>
            <person name="Burghgraef A.L."/>
            <person name="DeVries J.T."/>
            <person name="Hooker S.J."/>
            <person name="Jansma C.A."/>
            <person name="Lang J.M."/>
            <person name="Lin J.Y."/>
            <person name="Newhof J.T."/>
            <person name="Noyes I.C.B."/>
            <person name="Schultz L.N."/>
            <person name="Stewart S.L."/>
            <person name="VandeHaar P.S."/>
            <person name="Vasquez J.A."/>
            <person name="Veldkamp K.L."/>
            <person name="Venema K.M."/>
            <person name="Westra V.A."/>
            <person name="Wrobel K.E."/>
            <person name="Harris A.D."/>
            <person name="Wertz J.T."/>
            <person name="DeJong R.J."/>
            <person name="Buck G.A."/>
            <person name="Campbell R."/>
            <person name="Carvalho M.R."/>
            <person name="Johnson A."/>
            <person name="Kettlewell J.M."/>
            <person name="Lee V."/>
            <person name="Loviza R."/>
            <person name="Renner D."/>
            <person name="Serrano M.G."/>
            <person name="Voegtly L.J."/>
            <person name="Walstead R."/>
            <person name="Wang Y.P."/>
            <person name="Bradley K.W."/>
            <person name="Khaja R."/>
            <person name="Lewis M.F."/>
            <person name="Barker L.P."/>
            <person name="Asai D.J."/>
            <person name="Bowman C.A."/>
            <person name="Russell D.A."/>
            <person name="Pope W.H."/>
            <person name="Jacobs-Sera D."/>
            <person name="Hendrix R.W."/>
            <person name="Hatfull G.F."/>
        </authorList>
    </citation>
    <scope>NUCLEOTIDE SEQUENCE [LARGE SCALE GENOMIC DNA]</scope>
</reference>
<protein>
    <submittedName>
        <fullName evidence="1">Uncharacterized protein</fullName>
    </submittedName>
</protein>
<dbReference type="EMBL" id="JX042579">
    <property type="protein sequence ID" value="AFN37742.1"/>
    <property type="molecule type" value="Genomic_DNA"/>
</dbReference>
<evidence type="ECO:0000313" key="2">
    <source>
        <dbReference type="Proteomes" id="UP000009002"/>
    </source>
</evidence>
<keyword evidence="2" id="KW-1185">Reference proteome</keyword>
<proteinExistence type="predicted"/>
<dbReference type="Proteomes" id="UP000009002">
    <property type="component" value="Segment"/>
</dbReference>
<gene>
    <name evidence="1" type="primary">51</name>
    <name evidence="1" type="ORF">MACNCHEESE_51</name>
</gene>
<dbReference type="RefSeq" id="YP_009638609.1">
    <property type="nucleotide sequence ID" value="NC_042338.1"/>
</dbReference>
<accession>I6X3C2</accession>
<organism evidence="1 2">
    <name type="scientific">Mycobacterium phage MacnCheese</name>
    <dbReference type="NCBI Taxonomy" id="2927982"/>
    <lineage>
        <taxon>Viruses</taxon>
        <taxon>Duplodnaviria</taxon>
        <taxon>Heunggongvirae</taxon>
        <taxon>Uroviricota</taxon>
        <taxon>Caudoviricetes</taxon>
        <taxon>Weiservirinae</taxon>
        <taxon>Keshuvirus</taxon>
        <taxon>Keshuvirus macncheese</taxon>
    </lineage>
</organism>